<protein>
    <submittedName>
        <fullName evidence="1">Uncharacterized protein</fullName>
    </submittedName>
</protein>
<sequence length="32" mass="3488">MLFDSCLTVSPQCLVAQCLSPQHSYAVPQAFC</sequence>
<proteinExistence type="predicted"/>
<reference evidence="1" key="2">
    <citation type="journal article" date="2015" name="Fish Shellfish Immunol.">
        <title>Early steps in the European eel (Anguilla anguilla)-Vibrio vulnificus interaction in the gills: Role of the RtxA13 toxin.</title>
        <authorList>
            <person name="Callol A."/>
            <person name="Pajuelo D."/>
            <person name="Ebbesson L."/>
            <person name="Teles M."/>
            <person name="MacKenzie S."/>
            <person name="Amaro C."/>
        </authorList>
    </citation>
    <scope>NUCLEOTIDE SEQUENCE</scope>
</reference>
<reference evidence="1" key="1">
    <citation type="submission" date="2014-11" db="EMBL/GenBank/DDBJ databases">
        <authorList>
            <person name="Amaro Gonzalez C."/>
        </authorList>
    </citation>
    <scope>NUCLEOTIDE SEQUENCE</scope>
</reference>
<organism evidence="1">
    <name type="scientific">Anguilla anguilla</name>
    <name type="common">European freshwater eel</name>
    <name type="synonym">Muraena anguilla</name>
    <dbReference type="NCBI Taxonomy" id="7936"/>
    <lineage>
        <taxon>Eukaryota</taxon>
        <taxon>Metazoa</taxon>
        <taxon>Chordata</taxon>
        <taxon>Craniata</taxon>
        <taxon>Vertebrata</taxon>
        <taxon>Euteleostomi</taxon>
        <taxon>Actinopterygii</taxon>
        <taxon>Neopterygii</taxon>
        <taxon>Teleostei</taxon>
        <taxon>Anguilliformes</taxon>
        <taxon>Anguillidae</taxon>
        <taxon>Anguilla</taxon>
    </lineage>
</organism>
<dbReference type="AlphaFoldDB" id="A0A0E9SXH6"/>
<accession>A0A0E9SXH6</accession>
<evidence type="ECO:0000313" key="1">
    <source>
        <dbReference type="EMBL" id="JAH45223.1"/>
    </source>
</evidence>
<name>A0A0E9SXH6_ANGAN</name>
<dbReference type="EMBL" id="GBXM01063354">
    <property type="protein sequence ID" value="JAH45223.1"/>
    <property type="molecule type" value="Transcribed_RNA"/>
</dbReference>